<gene>
    <name evidence="1" type="ORF">MNBD_GAMMA21-807</name>
</gene>
<accession>A0A3B1ASN4</accession>
<dbReference type="AlphaFoldDB" id="A0A3B1ASN4"/>
<feature type="non-terminal residue" evidence="1">
    <location>
        <position position="1"/>
    </location>
</feature>
<reference evidence="1" key="1">
    <citation type="submission" date="2018-06" db="EMBL/GenBank/DDBJ databases">
        <authorList>
            <person name="Zhirakovskaya E."/>
        </authorList>
    </citation>
    <scope>NUCLEOTIDE SEQUENCE</scope>
</reference>
<dbReference type="EMBL" id="UOFR01000043">
    <property type="protein sequence ID" value="VAW97004.1"/>
    <property type="molecule type" value="Genomic_DNA"/>
</dbReference>
<sequence length="61" mass="6994">AAIEIIDGLTLASDPVSATRLARMHGRHPITHRELITMDRWHDVAKHIQKYIDNPNLELEL</sequence>
<protein>
    <submittedName>
        <fullName evidence="1">Uncharacterized protein</fullName>
    </submittedName>
</protein>
<proteinExistence type="predicted"/>
<evidence type="ECO:0000313" key="1">
    <source>
        <dbReference type="EMBL" id="VAW97004.1"/>
    </source>
</evidence>
<name>A0A3B1ASN4_9ZZZZ</name>
<organism evidence="1">
    <name type="scientific">hydrothermal vent metagenome</name>
    <dbReference type="NCBI Taxonomy" id="652676"/>
    <lineage>
        <taxon>unclassified sequences</taxon>
        <taxon>metagenomes</taxon>
        <taxon>ecological metagenomes</taxon>
    </lineage>
</organism>